<dbReference type="GO" id="GO:0005524">
    <property type="term" value="F:ATP binding"/>
    <property type="evidence" value="ECO:0007669"/>
    <property type="project" value="UniProtKB-KW"/>
</dbReference>
<evidence type="ECO:0000256" key="1">
    <source>
        <dbReference type="ARBA" id="ARBA00022448"/>
    </source>
</evidence>
<dbReference type="EMBL" id="CP157940">
    <property type="protein sequence ID" value="XBS54578.1"/>
    <property type="molecule type" value="Genomic_DNA"/>
</dbReference>
<dbReference type="Gene3D" id="3.40.50.300">
    <property type="entry name" value="P-loop containing nucleotide triphosphate hydrolases"/>
    <property type="match status" value="1"/>
</dbReference>
<protein>
    <recommendedName>
        <fullName evidence="5">ABC transporter</fullName>
    </recommendedName>
</protein>
<dbReference type="AlphaFoldDB" id="A0AAU7PQE9"/>
<gene>
    <name evidence="4" type="ORF">ABFV83_01950</name>
</gene>
<dbReference type="SUPFAM" id="SSF52540">
    <property type="entry name" value="P-loop containing nucleoside triphosphate hydrolases"/>
    <property type="match status" value="1"/>
</dbReference>
<accession>A0AAU7PQE9</accession>
<dbReference type="RefSeq" id="WP_349947271.1">
    <property type="nucleotide sequence ID" value="NZ_CP157940.1"/>
</dbReference>
<evidence type="ECO:0000313" key="4">
    <source>
        <dbReference type="EMBL" id="XBS54578.1"/>
    </source>
</evidence>
<evidence type="ECO:0000256" key="3">
    <source>
        <dbReference type="ARBA" id="ARBA00022840"/>
    </source>
</evidence>
<keyword evidence="2" id="KW-0547">Nucleotide-binding</keyword>
<proteinExistence type="predicted"/>
<dbReference type="InterPro" id="IPR050763">
    <property type="entry name" value="ABC_transporter_ATP-binding"/>
</dbReference>
<sequence length="118" mass="13198">MTVFLTPHYMEEAAESDYIIVIDHGEIAAKGTPAVLKTRYTTDTLRLSVLDESALRQIMEELKLDFTVSAGEFVVKLPDIMAAIPIAEKCQNYINSFQVLQGTMDEAFIGITGRELRQ</sequence>
<dbReference type="PANTHER" id="PTHR42711">
    <property type="entry name" value="ABC TRANSPORTER ATP-BINDING PROTEIN"/>
    <property type="match status" value="1"/>
</dbReference>
<evidence type="ECO:0008006" key="5">
    <source>
        <dbReference type="Google" id="ProtNLM"/>
    </source>
</evidence>
<evidence type="ECO:0000256" key="2">
    <source>
        <dbReference type="ARBA" id="ARBA00022741"/>
    </source>
</evidence>
<keyword evidence="1" id="KW-0813">Transport</keyword>
<dbReference type="InterPro" id="IPR027417">
    <property type="entry name" value="P-loop_NTPase"/>
</dbReference>
<dbReference type="PANTHER" id="PTHR42711:SF16">
    <property type="entry name" value="ABC TRANSPORTER ATP-BINDING PROTEIN"/>
    <property type="match status" value="1"/>
</dbReference>
<organism evidence="4">
    <name type="scientific">Lacrimispora sp. BS-2</name>
    <dbReference type="NCBI Taxonomy" id="3151850"/>
    <lineage>
        <taxon>Bacteria</taxon>
        <taxon>Bacillati</taxon>
        <taxon>Bacillota</taxon>
        <taxon>Clostridia</taxon>
        <taxon>Lachnospirales</taxon>
        <taxon>Lachnospiraceae</taxon>
        <taxon>Lacrimispora</taxon>
    </lineage>
</organism>
<keyword evidence="3" id="KW-0067">ATP-binding</keyword>
<reference evidence="4" key="1">
    <citation type="submission" date="2024-06" db="EMBL/GenBank/DDBJ databases">
        <title>Lacrimispora cavernae sp. nov., a novel anaerobe isolated from bat guano pile inside a cave.</title>
        <authorList>
            <person name="Miller S.L."/>
            <person name="Lu N."/>
            <person name="King J."/>
            <person name="Sankaranarayanan K."/>
            <person name="Lawson P.A."/>
        </authorList>
    </citation>
    <scope>NUCLEOTIDE SEQUENCE</scope>
    <source>
        <strain evidence="4">BS-2</strain>
    </source>
</reference>
<name>A0AAU7PQE9_9FIRM</name>